<dbReference type="GeneID" id="18815513"/>
<feature type="domain" description="Shugoshin C-terminal" evidence="4">
    <location>
        <begin position="452"/>
        <end position="474"/>
    </location>
</feature>
<dbReference type="GO" id="GO:0045132">
    <property type="term" value="P:meiotic chromosome segregation"/>
    <property type="evidence" value="ECO:0007669"/>
    <property type="project" value="InterPro"/>
</dbReference>
<feature type="compositionally biased region" description="Basic residues" evidence="3">
    <location>
        <begin position="233"/>
        <end position="243"/>
    </location>
</feature>
<dbReference type="Pfam" id="PF07557">
    <property type="entry name" value="Shugoshin_C"/>
    <property type="match status" value="1"/>
</dbReference>
<dbReference type="EMBL" id="GL945438">
    <property type="protein sequence ID" value="EGO22000.1"/>
    <property type="molecule type" value="Genomic_DNA"/>
</dbReference>
<feature type="compositionally biased region" description="Basic and acidic residues" evidence="3">
    <location>
        <begin position="379"/>
        <end position="389"/>
    </location>
</feature>
<organism>
    <name type="scientific">Serpula lacrymans var. lacrymans (strain S7.9)</name>
    <name type="common">Dry rot fungus</name>
    <dbReference type="NCBI Taxonomy" id="578457"/>
    <lineage>
        <taxon>Eukaryota</taxon>
        <taxon>Fungi</taxon>
        <taxon>Dikarya</taxon>
        <taxon>Basidiomycota</taxon>
        <taxon>Agaricomycotina</taxon>
        <taxon>Agaricomycetes</taxon>
        <taxon>Agaricomycetidae</taxon>
        <taxon>Boletales</taxon>
        <taxon>Coniophorineae</taxon>
        <taxon>Serpulaceae</taxon>
        <taxon>Serpula</taxon>
    </lineage>
</organism>
<dbReference type="OrthoDB" id="5394106at2759"/>
<feature type="region of interest" description="Disordered" evidence="3">
    <location>
        <begin position="125"/>
        <end position="599"/>
    </location>
</feature>
<dbReference type="InterPro" id="IPR011515">
    <property type="entry name" value="Shugoshin_C"/>
</dbReference>
<accession>F8P5W3</accession>
<evidence type="ECO:0000256" key="2">
    <source>
        <dbReference type="ARBA" id="ARBA00022829"/>
    </source>
</evidence>
<keyword evidence="2" id="KW-0159">Chromosome partition</keyword>
<dbReference type="Proteomes" id="UP000008064">
    <property type="component" value="Unassembled WGS sequence"/>
</dbReference>
<feature type="compositionally biased region" description="Low complexity" evidence="3">
    <location>
        <begin position="512"/>
        <end position="536"/>
    </location>
</feature>
<evidence type="ECO:0000259" key="4">
    <source>
        <dbReference type="Pfam" id="PF07557"/>
    </source>
</evidence>
<feature type="compositionally biased region" description="Low complexity" evidence="3">
    <location>
        <begin position="411"/>
        <end position="451"/>
    </location>
</feature>
<evidence type="ECO:0000256" key="3">
    <source>
        <dbReference type="SAM" id="MobiDB-lite"/>
    </source>
</evidence>
<proteinExistence type="inferred from homology"/>
<gene>
    <name evidence="5" type="ORF">SERLADRAFT_441228</name>
</gene>
<feature type="compositionally biased region" description="Polar residues" evidence="3">
    <location>
        <begin position="397"/>
        <end position="410"/>
    </location>
</feature>
<dbReference type="GO" id="GO:0000775">
    <property type="term" value="C:chromosome, centromeric region"/>
    <property type="evidence" value="ECO:0007669"/>
    <property type="project" value="InterPro"/>
</dbReference>
<feature type="compositionally biased region" description="Basic and acidic residues" evidence="3">
    <location>
        <begin position="321"/>
        <end position="338"/>
    </location>
</feature>
<feature type="compositionally biased region" description="Low complexity" evidence="3">
    <location>
        <begin position="481"/>
        <end position="497"/>
    </location>
</feature>
<evidence type="ECO:0000313" key="5">
    <source>
        <dbReference type="EMBL" id="EGO22000.1"/>
    </source>
</evidence>
<feature type="compositionally biased region" description="Pro residues" evidence="3">
    <location>
        <begin position="131"/>
        <end position="143"/>
    </location>
</feature>
<dbReference type="RefSeq" id="XP_007321786.1">
    <property type="nucleotide sequence ID" value="XM_007321724.1"/>
</dbReference>
<name>F8P5W3_SERL9</name>
<feature type="compositionally biased region" description="Basic and acidic residues" evidence="3">
    <location>
        <begin position="585"/>
        <end position="599"/>
    </location>
</feature>
<sequence length="599" mass="65817">MSRREPRVSLNIRQNDALNEFENCMFTSSVARLIVNFLRWLPVKKKFLLANKHITKLNSTLSVRIEELNAQISTLYVENLRLRASEIALTAQLKKEREKSRKVMADTETATISLTKHLHLLRQSFNIPSGHSPPPSDPPPPQARRPNIDPHASPQVPRLSRAPTIPGIYEEEEIGSSLEADEEDMSSIPNLGPPRKAKARLSASRLPLPARVASPPPLPTPLHINLQEQVVTGKKKSARRRSGLLKSTTDASGVDADDICETLIPPRPASPAFGSPVRREAGLAEENEEKLVAHDILADEDQDEVISLPRKEKKEKKSKLKERDVEGEASESERGRERERKRRREEEYGSAAEGSKFKLKDVTNSPRSRALLPPLDINTSDRDRQRTPETEGPTPISAATSLATTRTFLSTPATTPATTPQVSYLPTPRSSSSPIPPQNSTSSEADANAASGRERRARRSVNYAEPKLNTKLRKPDTTLGLSTASSSKKRSSVASLTDGPEPRSSLEGPLQTRGSPPVSRTSSSSSSGTNPLTTSTVKRKKSRPHVFTEDDEESEGTQADAEYGSLSGWVTIDGRRRSGNHHSARAIEADEGRRHSMAV</sequence>
<dbReference type="AlphaFoldDB" id="F8P5W3"/>
<evidence type="ECO:0000256" key="1">
    <source>
        <dbReference type="ARBA" id="ARBA00010845"/>
    </source>
</evidence>
<feature type="compositionally biased region" description="Acidic residues" evidence="3">
    <location>
        <begin position="169"/>
        <end position="185"/>
    </location>
</feature>
<feature type="compositionally biased region" description="Basic residues" evidence="3">
    <location>
        <begin position="311"/>
        <end position="320"/>
    </location>
</feature>
<reference evidence="5" key="1">
    <citation type="submission" date="2011-04" db="EMBL/GenBank/DDBJ databases">
        <title>Evolution of plant cell wall degrading machinery underlies the functional diversity of forest fungi.</title>
        <authorList>
            <consortium name="US DOE Joint Genome Institute (JGI-PGF)"/>
            <person name="Eastwood D.C."/>
            <person name="Floudas D."/>
            <person name="Binder M."/>
            <person name="Majcherczyk A."/>
            <person name="Schneider P."/>
            <person name="Aerts A."/>
            <person name="Asiegbu F.O."/>
            <person name="Baker S.E."/>
            <person name="Barry K."/>
            <person name="Bendiksby M."/>
            <person name="Blumentritt M."/>
            <person name="Coutinho P.M."/>
            <person name="Cullen D."/>
            <person name="Cullen D."/>
            <person name="Gathman A."/>
            <person name="Goodell B."/>
            <person name="Henrissat B."/>
            <person name="Ihrmark K."/>
            <person name="Kauserud H."/>
            <person name="Kohler A."/>
            <person name="LaButti K."/>
            <person name="Lapidus A."/>
            <person name="Lavin J.L."/>
            <person name="Lee Y.-H."/>
            <person name="Lindquist E."/>
            <person name="Lilly W."/>
            <person name="Lucas S."/>
            <person name="Morin E."/>
            <person name="Murat C."/>
            <person name="Oguiza J.A."/>
            <person name="Park J."/>
            <person name="Pisabarro A.G."/>
            <person name="Riley R."/>
            <person name="Rosling A."/>
            <person name="Salamov A."/>
            <person name="Schmidt O."/>
            <person name="Schmutz J."/>
            <person name="Skrede I."/>
            <person name="Stenlid J."/>
            <person name="Wiebenga A."/>
            <person name="Xie X."/>
            <person name="Kues U."/>
            <person name="Hibbett D.S."/>
            <person name="Hoffmeister D."/>
            <person name="Hogberg N."/>
            <person name="Martin F."/>
            <person name="Grigoriev I.V."/>
            <person name="Watkinson S.C."/>
        </authorList>
    </citation>
    <scope>NUCLEOTIDE SEQUENCE</scope>
    <source>
        <strain evidence="5">S7.9</strain>
    </source>
</reference>
<protein>
    <recommendedName>
        <fullName evidence="4">Shugoshin C-terminal domain-containing protein</fullName>
    </recommendedName>
</protein>
<dbReference type="GO" id="GO:0005634">
    <property type="term" value="C:nucleus"/>
    <property type="evidence" value="ECO:0007669"/>
    <property type="project" value="InterPro"/>
</dbReference>
<dbReference type="KEGG" id="sla:SERLADRAFT_441228"/>
<comment type="similarity">
    <text evidence="1">Belongs to the shugoshin family.</text>
</comment>
<dbReference type="HOGENOM" id="CLU_034118_0_0_1"/>